<proteinExistence type="predicted"/>
<dbReference type="RefSeq" id="WP_074739601.1">
    <property type="nucleotide sequence ID" value="NZ_FNNP01000020.1"/>
</dbReference>
<protein>
    <submittedName>
        <fullName evidence="5">Amino acid/amide ABC transporter ATP-binding protein 1, HAAT family</fullName>
    </submittedName>
</protein>
<keyword evidence="6" id="KW-1185">Reference proteome</keyword>
<dbReference type="SMART" id="SM00382">
    <property type="entry name" value="AAA"/>
    <property type="match status" value="1"/>
</dbReference>
<evidence type="ECO:0000259" key="4">
    <source>
        <dbReference type="PROSITE" id="PS50893"/>
    </source>
</evidence>
<dbReference type="OrthoDB" id="9806149at2"/>
<gene>
    <name evidence="5" type="ORF">SAMN05444358_1204</name>
</gene>
<dbReference type="EMBL" id="FNNP01000020">
    <property type="protein sequence ID" value="SDX95488.1"/>
    <property type="molecule type" value="Genomic_DNA"/>
</dbReference>
<name>A0A1H3FYM9_9RHOB</name>
<sequence length="252" mass="27512">MSILTTNRLTKSYGEFKAVTDVNLDVQPNTLHAVIGPNGAGKTTLFHCLTGVQRLTSGRILFDNKEISKLGPEKRSSLGMSRSFQVTSLFLEMTVRENLQIAALGVSSIDGFRFWSSSASTVKKTAAAVDYALETTGFENRAETIAGDLSHGQQRMLEVGMALAQQPKLILLDEPTSGMGVDDIPMISDLVRRLTKDITVLLIEHNMGIVLEISDKITVMQLGQILVEGTPNQIKNDQRVREAYLGGETEDA</sequence>
<dbReference type="InterPro" id="IPR032823">
    <property type="entry name" value="BCA_ABC_TP_C"/>
</dbReference>
<dbReference type="GO" id="GO:0005886">
    <property type="term" value="C:plasma membrane"/>
    <property type="evidence" value="ECO:0007669"/>
    <property type="project" value="TreeGrafter"/>
</dbReference>
<dbReference type="SUPFAM" id="SSF52540">
    <property type="entry name" value="P-loop containing nucleoside triphosphate hydrolases"/>
    <property type="match status" value="1"/>
</dbReference>
<dbReference type="PROSITE" id="PS00211">
    <property type="entry name" value="ABC_TRANSPORTER_1"/>
    <property type="match status" value="1"/>
</dbReference>
<dbReference type="GO" id="GO:0016887">
    <property type="term" value="F:ATP hydrolysis activity"/>
    <property type="evidence" value="ECO:0007669"/>
    <property type="project" value="InterPro"/>
</dbReference>
<evidence type="ECO:0000256" key="3">
    <source>
        <dbReference type="ARBA" id="ARBA00022840"/>
    </source>
</evidence>
<dbReference type="Proteomes" id="UP000183400">
    <property type="component" value="Unassembled WGS sequence"/>
</dbReference>
<evidence type="ECO:0000313" key="6">
    <source>
        <dbReference type="Proteomes" id="UP000183400"/>
    </source>
</evidence>
<dbReference type="STRING" id="985054.SAMN05444358_1204"/>
<dbReference type="Gene3D" id="3.40.50.300">
    <property type="entry name" value="P-loop containing nucleotide triphosphate hydrolases"/>
    <property type="match status" value="1"/>
</dbReference>
<dbReference type="InterPro" id="IPR003439">
    <property type="entry name" value="ABC_transporter-like_ATP-bd"/>
</dbReference>
<dbReference type="PROSITE" id="PS50893">
    <property type="entry name" value="ABC_TRANSPORTER_2"/>
    <property type="match status" value="1"/>
</dbReference>
<keyword evidence="3 5" id="KW-0067">ATP-binding</keyword>
<keyword evidence="2" id="KW-0547">Nucleotide-binding</keyword>
<dbReference type="AlphaFoldDB" id="A0A1H3FYM9"/>
<dbReference type="InterPro" id="IPR003593">
    <property type="entry name" value="AAA+_ATPase"/>
</dbReference>
<dbReference type="Pfam" id="PF00005">
    <property type="entry name" value="ABC_tran"/>
    <property type="match status" value="1"/>
</dbReference>
<keyword evidence="1" id="KW-0813">Transport</keyword>
<evidence type="ECO:0000313" key="5">
    <source>
        <dbReference type="EMBL" id="SDX95488.1"/>
    </source>
</evidence>
<dbReference type="PANTHER" id="PTHR45772">
    <property type="entry name" value="CONSERVED COMPONENT OF ABC TRANSPORTER FOR NATURAL AMINO ACIDS-RELATED"/>
    <property type="match status" value="1"/>
</dbReference>
<accession>A0A1H3FYM9</accession>
<feature type="domain" description="ABC transporter" evidence="4">
    <location>
        <begin position="4"/>
        <end position="247"/>
    </location>
</feature>
<reference evidence="6" key="1">
    <citation type="submission" date="2016-10" db="EMBL/GenBank/DDBJ databases">
        <authorList>
            <person name="Varghese N."/>
            <person name="Submissions S."/>
        </authorList>
    </citation>
    <scope>NUCLEOTIDE SEQUENCE [LARGE SCALE GENOMIC DNA]</scope>
    <source>
        <strain evidence="6">DSM 27839</strain>
    </source>
</reference>
<dbReference type="GO" id="GO:0005524">
    <property type="term" value="F:ATP binding"/>
    <property type="evidence" value="ECO:0007669"/>
    <property type="project" value="UniProtKB-KW"/>
</dbReference>
<dbReference type="InterPro" id="IPR051120">
    <property type="entry name" value="ABC_AA/LPS_Transport"/>
</dbReference>
<dbReference type="Pfam" id="PF12399">
    <property type="entry name" value="BCA_ABC_TP_C"/>
    <property type="match status" value="1"/>
</dbReference>
<organism evidence="5 6">
    <name type="scientific">Ruegeria halocynthiae</name>
    <dbReference type="NCBI Taxonomy" id="985054"/>
    <lineage>
        <taxon>Bacteria</taxon>
        <taxon>Pseudomonadati</taxon>
        <taxon>Pseudomonadota</taxon>
        <taxon>Alphaproteobacteria</taxon>
        <taxon>Rhodobacterales</taxon>
        <taxon>Roseobacteraceae</taxon>
        <taxon>Ruegeria</taxon>
    </lineage>
</organism>
<dbReference type="InterPro" id="IPR017871">
    <property type="entry name" value="ABC_transporter-like_CS"/>
</dbReference>
<dbReference type="PANTHER" id="PTHR45772:SF3">
    <property type="entry name" value="ABC TRANSPORTER ATP-BINDING PROTEIN"/>
    <property type="match status" value="1"/>
</dbReference>
<evidence type="ECO:0000256" key="2">
    <source>
        <dbReference type="ARBA" id="ARBA00022741"/>
    </source>
</evidence>
<dbReference type="InterPro" id="IPR027417">
    <property type="entry name" value="P-loop_NTPase"/>
</dbReference>
<evidence type="ECO:0000256" key="1">
    <source>
        <dbReference type="ARBA" id="ARBA00022448"/>
    </source>
</evidence>
<dbReference type="CDD" id="cd03219">
    <property type="entry name" value="ABC_Mj1267_LivG_branched"/>
    <property type="match status" value="1"/>
</dbReference>